<evidence type="ECO:0000313" key="13">
    <source>
        <dbReference type="Ensembl" id="ENSCSAVP00000011587.1"/>
    </source>
</evidence>
<dbReference type="PROSITE" id="PS00062">
    <property type="entry name" value="ALDOKETO_REDUCTASE_2"/>
    <property type="match status" value="1"/>
</dbReference>
<dbReference type="InParanoid" id="H2Z1X5"/>
<dbReference type="Gene3D" id="3.20.20.100">
    <property type="entry name" value="NADP-dependent oxidoreductase domain"/>
    <property type="match status" value="1"/>
</dbReference>
<evidence type="ECO:0000313" key="14">
    <source>
        <dbReference type="Proteomes" id="UP000007875"/>
    </source>
</evidence>
<dbReference type="PRINTS" id="PR00069">
    <property type="entry name" value="ALDKETRDTASE"/>
</dbReference>
<comment type="catalytic activity">
    <reaction evidence="6">
        <text>S-nitroso-CoA + NADPH + H(+) = sulfinamide-CoA + NADP(+)</text>
        <dbReference type="Rhea" id="RHEA:78375"/>
        <dbReference type="ChEBI" id="CHEBI:15378"/>
        <dbReference type="ChEBI" id="CHEBI:57783"/>
        <dbReference type="ChEBI" id="CHEBI:58349"/>
        <dbReference type="ChEBI" id="CHEBI:145546"/>
        <dbReference type="ChEBI" id="CHEBI:145548"/>
    </reaction>
    <physiologicalReaction direction="left-to-right" evidence="6">
        <dbReference type="Rhea" id="RHEA:78376"/>
    </physiologicalReaction>
</comment>
<keyword evidence="14" id="KW-1185">Reference proteome</keyword>
<dbReference type="FunCoup" id="H2Z1X5">
    <property type="interactions" value="87"/>
</dbReference>
<feature type="domain" description="NADP-dependent oxidoreductase" evidence="12">
    <location>
        <begin position="18"/>
        <end position="293"/>
    </location>
</feature>
<evidence type="ECO:0000259" key="12">
    <source>
        <dbReference type="Pfam" id="PF00248"/>
    </source>
</evidence>
<organism evidence="13 14">
    <name type="scientific">Ciona savignyi</name>
    <name type="common">Pacific transparent sea squirt</name>
    <dbReference type="NCBI Taxonomy" id="51511"/>
    <lineage>
        <taxon>Eukaryota</taxon>
        <taxon>Metazoa</taxon>
        <taxon>Chordata</taxon>
        <taxon>Tunicata</taxon>
        <taxon>Ascidiacea</taxon>
        <taxon>Phlebobranchia</taxon>
        <taxon>Cionidae</taxon>
        <taxon>Ciona</taxon>
    </lineage>
</organism>
<evidence type="ECO:0000256" key="7">
    <source>
        <dbReference type="ARBA" id="ARBA00048207"/>
    </source>
</evidence>
<keyword evidence="2" id="KW-0521">NADP</keyword>
<reference evidence="13" key="3">
    <citation type="submission" date="2025-09" db="UniProtKB">
        <authorList>
            <consortium name="Ensembl"/>
        </authorList>
    </citation>
    <scope>IDENTIFICATION</scope>
</reference>
<dbReference type="AlphaFoldDB" id="H2Z1X5"/>
<dbReference type="SUPFAM" id="SSF51430">
    <property type="entry name" value="NAD(P)-linked oxidoreductase"/>
    <property type="match status" value="1"/>
</dbReference>
<dbReference type="PANTHER" id="PTHR11732">
    <property type="entry name" value="ALDO/KETO REDUCTASE"/>
    <property type="match status" value="1"/>
</dbReference>
<comment type="catalytic activity">
    <reaction evidence="8">
        <text>a primary alcohol + NADP(+) = an aldehyde + NADPH + H(+)</text>
        <dbReference type="Rhea" id="RHEA:15937"/>
        <dbReference type="ChEBI" id="CHEBI:15378"/>
        <dbReference type="ChEBI" id="CHEBI:15734"/>
        <dbReference type="ChEBI" id="CHEBI:17478"/>
        <dbReference type="ChEBI" id="CHEBI:57783"/>
        <dbReference type="ChEBI" id="CHEBI:58349"/>
        <dbReference type="EC" id="1.1.1.2"/>
    </reaction>
</comment>
<dbReference type="PROSITE" id="PS00063">
    <property type="entry name" value="ALDOKETO_REDUCTASE_3"/>
    <property type="match status" value="1"/>
</dbReference>
<dbReference type="PIRSF" id="PIRSF000097">
    <property type="entry name" value="AKR"/>
    <property type="match status" value="1"/>
</dbReference>
<dbReference type="eggNOG" id="KOG1577">
    <property type="taxonomic scope" value="Eukaryota"/>
</dbReference>
<dbReference type="FunFam" id="3.20.20.100:FF:000006">
    <property type="entry name" value="Aldo-keto reductase family 1 member A1"/>
    <property type="match status" value="1"/>
</dbReference>
<dbReference type="InterPro" id="IPR023210">
    <property type="entry name" value="NADP_OxRdtase_dom"/>
</dbReference>
<evidence type="ECO:0000256" key="5">
    <source>
        <dbReference type="ARBA" id="ARBA00044808"/>
    </source>
</evidence>
<name>H2Z1X5_CIOSA</name>
<sequence length="319" mass="36150">MPYTASLTLNSGASMPLLGFGTWQTPKDEIKRCVEMAIDEGYRHIDGAWAYKNEEGIGEAVEAKIKEGKIKREDVFITSKLWSTFHETADVRESLLETLGFLKTDYVDLYLMHWPWSMKKSGKESLPKDENGKFLYTDVDYVDAWKAMEAIHKEGLAKNIGVSNFNEFQVSRLLKECSVIPAVNQIEVHPYLADTKRIEFLQSKGIAVTAYSPLGSAQRPWAKPEDPVVLDDPTLNAVAKKLGKSAAQVALRFQIQRNISVIPKSVKAHRIKENAQVFDFTLSEEDMKTIAGLDRNWRACGMDKTNDAKYWPFRSNYSE</sequence>
<dbReference type="Ensembl" id="ENSCSAVT00000011721.1">
    <property type="protein sequence ID" value="ENSCSAVP00000011587.1"/>
    <property type="gene ID" value="ENSCSAVG00000006797.1"/>
</dbReference>
<comment type="catalytic activity">
    <reaction evidence="7">
        <text>S-nitrosoglutathione + NADPH + H(+) = S-(hydroxysulfenamide)glutathione + NADP(+)</text>
        <dbReference type="Rhea" id="RHEA:63500"/>
        <dbReference type="ChEBI" id="CHEBI:15378"/>
        <dbReference type="ChEBI" id="CHEBI:57783"/>
        <dbReference type="ChEBI" id="CHEBI:58349"/>
        <dbReference type="ChEBI" id="CHEBI:145544"/>
        <dbReference type="ChEBI" id="CHEBI:229723"/>
    </reaction>
</comment>
<dbReference type="PROSITE" id="PS00798">
    <property type="entry name" value="ALDOKETO_REDUCTASE_1"/>
    <property type="match status" value="1"/>
</dbReference>
<dbReference type="Proteomes" id="UP000007875">
    <property type="component" value="Unassembled WGS sequence"/>
</dbReference>
<dbReference type="GeneTree" id="ENSGT00940000168339"/>
<dbReference type="HOGENOM" id="CLU_023205_0_0_1"/>
<dbReference type="STRING" id="51511.ENSCSAVP00000011587"/>
<evidence type="ECO:0000256" key="2">
    <source>
        <dbReference type="ARBA" id="ARBA00022857"/>
    </source>
</evidence>
<evidence type="ECO:0000256" key="6">
    <source>
        <dbReference type="ARBA" id="ARBA00047706"/>
    </source>
</evidence>
<feature type="active site" description="Proton donor" evidence="9">
    <location>
        <position position="51"/>
    </location>
</feature>
<dbReference type="GO" id="GO:0008106">
    <property type="term" value="F:alcohol dehydrogenase (NADP+) activity"/>
    <property type="evidence" value="ECO:0007669"/>
    <property type="project" value="UniProtKB-EC"/>
</dbReference>
<dbReference type="InterPro" id="IPR036812">
    <property type="entry name" value="NAD(P)_OxRdtase_dom_sf"/>
</dbReference>
<reference evidence="14" key="1">
    <citation type="submission" date="2003-08" db="EMBL/GenBank/DDBJ databases">
        <authorList>
            <person name="Birren B."/>
            <person name="Nusbaum C."/>
            <person name="Abebe A."/>
            <person name="Abouelleil A."/>
            <person name="Adekoya E."/>
            <person name="Ait-zahra M."/>
            <person name="Allen N."/>
            <person name="Allen T."/>
            <person name="An P."/>
            <person name="Anderson M."/>
            <person name="Anderson S."/>
            <person name="Arachchi H."/>
            <person name="Armbruster J."/>
            <person name="Bachantsang P."/>
            <person name="Baldwin J."/>
            <person name="Barry A."/>
            <person name="Bayul T."/>
            <person name="Blitshsteyn B."/>
            <person name="Bloom T."/>
            <person name="Blye J."/>
            <person name="Boguslavskiy L."/>
            <person name="Borowsky M."/>
            <person name="Boukhgalter B."/>
            <person name="Brunache A."/>
            <person name="Butler J."/>
            <person name="Calixte N."/>
            <person name="Calvo S."/>
            <person name="Camarata J."/>
            <person name="Campo K."/>
            <person name="Chang J."/>
            <person name="Cheshatsang Y."/>
            <person name="Citroen M."/>
            <person name="Collymore A."/>
            <person name="Considine T."/>
            <person name="Cook A."/>
            <person name="Cooke P."/>
            <person name="Corum B."/>
            <person name="Cuomo C."/>
            <person name="David R."/>
            <person name="Dawoe T."/>
            <person name="Degray S."/>
            <person name="Dodge S."/>
            <person name="Dooley K."/>
            <person name="Dorje P."/>
            <person name="Dorjee K."/>
            <person name="Dorris L."/>
            <person name="Duffey N."/>
            <person name="Dupes A."/>
            <person name="Elkins T."/>
            <person name="Engels R."/>
            <person name="Erickson J."/>
            <person name="Farina A."/>
            <person name="Faro S."/>
            <person name="Ferreira P."/>
            <person name="Fischer H."/>
            <person name="Fitzgerald M."/>
            <person name="Foley K."/>
            <person name="Gage D."/>
            <person name="Galagan J."/>
            <person name="Gearin G."/>
            <person name="Gnerre S."/>
            <person name="Gnirke A."/>
            <person name="Goyette A."/>
            <person name="Graham J."/>
            <person name="Grandbois E."/>
            <person name="Gyaltsen K."/>
            <person name="Hafez N."/>
            <person name="Hagopian D."/>
            <person name="Hagos B."/>
            <person name="Hall J."/>
            <person name="Hatcher B."/>
            <person name="Heller A."/>
            <person name="Higgins H."/>
            <person name="Honan T."/>
            <person name="Horn A."/>
            <person name="Houde N."/>
            <person name="Hughes L."/>
            <person name="Hulme W."/>
            <person name="Husby E."/>
            <person name="Iliev I."/>
            <person name="Jaffe D."/>
            <person name="Jones C."/>
            <person name="Kamal M."/>
            <person name="Kamat A."/>
            <person name="Kamvysselis M."/>
            <person name="Karlsson E."/>
            <person name="Kells C."/>
            <person name="Kieu A."/>
            <person name="Kisner P."/>
            <person name="Kodira C."/>
            <person name="Kulbokas E."/>
            <person name="Labutti K."/>
            <person name="Lama D."/>
            <person name="Landers T."/>
            <person name="Leger J."/>
            <person name="Levine S."/>
            <person name="Lewis D."/>
            <person name="Lewis T."/>
            <person name="Lindblad-toh K."/>
            <person name="Liu X."/>
            <person name="Lokyitsang T."/>
            <person name="Lokyitsang Y."/>
            <person name="Lucien O."/>
            <person name="Lui A."/>
            <person name="Ma L.J."/>
            <person name="Mabbitt R."/>
            <person name="Macdonald J."/>
            <person name="Maclean C."/>
            <person name="Major J."/>
            <person name="Manning J."/>
            <person name="Marabella R."/>
            <person name="Maru K."/>
            <person name="Matthews C."/>
            <person name="Mauceli E."/>
            <person name="Mccarthy M."/>
            <person name="Mcdonough S."/>
            <person name="Mcghee T."/>
            <person name="Meldrim J."/>
            <person name="Meneus L."/>
            <person name="Mesirov J."/>
            <person name="Mihalev A."/>
            <person name="Mihova T."/>
            <person name="Mikkelsen T."/>
            <person name="Mlenga V."/>
            <person name="Moru K."/>
            <person name="Mozes J."/>
            <person name="Mulrain L."/>
            <person name="Munson G."/>
            <person name="Naylor J."/>
            <person name="Newes C."/>
            <person name="Nguyen C."/>
            <person name="Nguyen N."/>
            <person name="Nguyen T."/>
            <person name="Nicol R."/>
            <person name="Nielsen C."/>
            <person name="Nizzari M."/>
            <person name="Norbu C."/>
            <person name="Norbu N."/>
            <person name="O'donnell P."/>
            <person name="Okoawo O."/>
            <person name="O'leary S."/>
            <person name="Omotosho B."/>
            <person name="O'neill K."/>
            <person name="Osman S."/>
            <person name="Parker S."/>
            <person name="Perrin D."/>
            <person name="Phunkhang P."/>
            <person name="Piqani B."/>
            <person name="Purcell S."/>
            <person name="Rachupka T."/>
            <person name="Ramasamy U."/>
            <person name="Rameau R."/>
            <person name="Ray V."/>
            <person name="Raymond C."/>
            <person name="Retta R."/>
            <person name="Richardson S."/>
            <person name="Rise C."/>
            <person name="Rodriguez J."/>
            <person name="Rogers J."/>
            <person name="Rogov P."/>
            <person name="Rutman M."/>
            <person name="Schupbach R."/>
            <person name="Seaman C."/>
            <person name="Settipalli S."/>
            <person name="Sharpe T."/>
            <person name="Sheridan J."/>
            <person name="Sherpa N."/>
            <person name="Shi J."/>
            <person name="Smirnov S."/>
            <person name="Smith C."/>
            <person name="Sougnez C."/>
            <person name="Spencer B."/>
            <person name="Stalker J."/>
            <person name="Stange-thomann N."/>
            <person name="Stavropoulos S."/>
            <person name="Stetson K."/>
            <person name="Stone C."/>
            <person name="Stone S."/>
            <person name="Stubbs M."/>
            <person name="Talamas J."/>
            <person name="Tchuinga P."/>
            <person name="Tenzing P."/>
            <person name="Tesfaye S."/>
            <person name="Theodore J."/>
            <person name="Thoulutsang Y."/>
            <person name="Topham K."/>
            <person name="Towey S."/>
            <person name="Tsamla T."/>
            <person name="Tsomo N."/>
            <person name="Vallee D."/>
            <person name="Vassiliev H."/>
            <person name="Venkataraman V."/>
            <person name="Vinson J."/>
            <person name="Vo A."/>
            <person name="Wade C."/>
            <person name="Wang S."/>
            <person name="Wangchuk T."/>
            <person name="Wangdi T."/>
            <person name="Whittaker C."/>
            <person name="Wilkinson J."/>
            <person name="Wu Y."/>
            <person name="Wyman D."/>
            <person name="Yadav S."/>
            <person name="Yang S."/>
            <person name="Yang X."/>
            <person name="Yeager S."/>
            <person name="Yee E."/>
            <person name="Young G."/>
            <person name="Zainoun J."/>
            <person name="Zembeck L."/>
            <person name="Zimmer A."/>
            <person name="Zody M."/>
            <person name="Lander E."/>
        </authorList>
    </citation>
    <scope>NUCLEOTIDE SEQUENCE [LARGE SCALE GENOMIC DNA]</scope>
</reference>
<keyword evidence="3" id="KW-0560">Oxidoreductase</keyword>
<evidence type="ECO:0000256" key="11">
    <source>
        <dbReference type="PIRSR" id="PIRSR000097-3"/>
    </source>
</evidence>
<evidence type="ECO:0000256" key="8">
    <source>
        <dbReference type="ARBA" id="ARBA00048262"/>
    </source>
</evidence>
<evidence type="ECO:0000256" key="10">
    <source>
        <dbReference type="PIRSR" id="PIRSR000097-2"/>
    </source>
</evidence>
<dbReference type="InterPro" id="IPR020471">
    <property type="entry name" value="AKR"/>
</dbReference>
<evidence type="ECO:0000256" key="1">
    <source>
        <dbReference type="ARBA" id="ARBA00007905"/>
    </source>
</evidence>
<evidence type="ECO:0000256" key="3">
    <source>
        <dbReference type="ARBA" id="ARBA00023002"/>
    </source>
</evidence>
<feature type="site" description="Lowers pKa of active site Tyr" evidence="11">
    <location>
        <position position="80"/>
    </location>
</feature>
<feature type="binding site" evidence="10">
    <location>
        <position position="113"/>
    </location>
    <ligand>
        <name>substrate</name>
    </ligand>
</feature>
<reference evidence="13" key="2">
    <citation type="submission" date="2025-08" db="UniProtKB">
        <authorList>
            <consortium name="Ensembl"/>
        </authorList>
    </citation>
    <scope>IDENTIFICATION</scope>
</reference>
<proteinExistence type="inferred from homology"/>
<evidence type="ECO:0000256" key="9">
    <source>
        <dbReference type="PIRSR" id="PIRSR000097-1"/>
    </source>
</evidence>
<dbReference type="Pfam" id="PF00248">
    <property type="entry name" value="Aldo_ket_red"/>
    <property type="match status" value="1"/>
</dbReference>
<dbReference type="InterPro" id="IPR018170">
    <property type="entry name" value="Aldo/ket_reductase_CS"/>
</dbReference>
<protein>
    <recommendedName>
        <fullName evidence="4">alcohol dehydrogenase (NADP(+))</fullName>
        <ecNumber evidence="4">1.1.1.2</ecNumber>
    </recommendedName>
    <alternativeName>
        <fullName evidence="5">S-nitroso-CoA reductase</fullName>
    </alternativeName>
</protein>
<accession>H2Z1X5</accession>
<comment type="similarity">
    <text evidence="1">Belongs to the aldo/keto reductase family.</text>
</comment>
<dbReference type="EC" id="1.1.1.2" evidence="4"/>
<evidence type="ECO:0000256" key="4">
    <source>
        <dbReference type="ARBA" id="ARBA00024074"/>
    </source>
</evidence>